<evidence type="ECO:0000313" key="3">
    <source>
        <dbReference type="Proteomes" id="UP000483802"/>
    </source>
</evidence>
<dbReference type="EMBL" id="WPNZ01000012">
    <property type="protein sequence ID" value="MVO87450.1"/>
    <property type="molecule type" value="Genomic_DNA"/>
</dbReference>
<evidence type="ECO:0000313" key="2">
    <source>
        <dbReference type="EMBL" id="MVO87450.1"/>
    </source>
</evidence>
<dbReference type="Proteomes" id="UP000483802">
    <property type="component" value="Unassembled WGS sequence"/>
</dbReference>
<feature type="region of interest" description="Disordered" evidence="1">
    <location>
        <begin position="1"/>
        <end position="24"/>
    </location>
</feature>
<dbReference type="AlphaFoldDB" id="A0A6L6X195"/>
<reference evidence="2 3" key="1">
    <citation type="submission" date="2019-11" db="EMBL/GenBank/DDBJ databases">
        <title>Streptomyces typhae sp. nov., a novel endophytic actinomycete isolated from the root of cattail pollen (Typha angustifolia L.).</title>
        <authorList>
            <person name="Peng C."/>
        </authorList>
    </citation>
    <scope>NUCLEOTIDE SEQUENCE [LARGE SCALE GENOMIC DNA]</scope>
    <source>
        <strain evidence="3">p1417</strain>
    </source>
</reference>
<accession>A0A6L6X195</accession>
<protein>
    <submittedName>
        <fullName evidence="2">Uncharacterized protein</fullName>
    </submittedName>
</protein>
<evidence type="ECO:0000256" key="1">
    <source>
        <dbReference type="SAM" id="MobiDB-lite"/>
    </source>
</evidence>
<sequence length="166" mass="18835">MSDQDQGPEWDDSVGYPQLGRPGTPTYRGYVVQVQGTDDGHPEKWFTYTYERANQKHVWVGEGSNVDEAKAVLERHVSAPLDELAGPTWVQESDSDWRLVKPNGKSLGVIRSEWDSGWEDGQWVFAGEQHAATYFYAYETVSEGLLTYIDRYLSLEEAKKAVEDAR</sequence>
<feature type="compositionally biased region" description="Acidic residues" evidence="1">
    <location>
        <begin position="1"/>
        <end position="12"/>
    </location>
</feature>
<name>A0A6L6X195_9ACTN</name>
<keyword evidence="3" id="KW-1185">Reference proteome</keyword>
<organism evidence="2 3">
    <name type="scientific">Streptomyces typhae</name>
    <dbReference type="NCBI Taxonomy" id="2681492"/>
    <lineage>
        <taxon>Bacteria</taxon>
        <taxon>Bacillati</taxon>
        <taxon>Actinomycetota</taxon>
        <taxon>Actinomycetes</taxon>
        <taxon>Kitasatosporales</taxon>
        <taxon>Streptomycetaceae</taxon>
        <taxon>Streptomyces</taxon>
    </lineage>
</organism>
<proteinExistence type="predicted"/>
<dbReference type="RefSeq" id="WP_157167075.1">
    <property type="nucleotide sequence ID" value="NZ_WPNZ01000012.1"/>
</dbReference>
<gene>
    <name evidence="2" type="ORF">GPA10_22465</name>
</gene>
<comment type="caution">
    <text evidence="2">The sequence shown here is derived from an EMBL/GenBank/DDBJ whole genome shotgun (WGS) entry which is preliminary data.</text>
</comment>